<comment type="similarity">
    <text evidence="2 6">Belongs to the peptidase S9A family.</text>
</comment>
<dbReference type="GeneID" id="8861373"/>
<dbReference type="GO" id="GO:0005829">
    <property type="term" value="C:cytosol"/>
    <property type="evidence" value="ECO:0007669"/>
    <property type="project" value="TreeGrafter"/>
</dbReference>
<organism evidence="10">
    <name type="scientific">Naegleria gruberi</name>
    <name type="common">Amoeba</name>
    <dbReference type="NCBI Taxonomy" id="5762"/>
    <lineage>
        <taxon>Eukaryota</taxon>
        <taxon>Discoba</taxon>
        <taxon>Heterolobosea</taxon>
        <taxon>Tetramitia</taxon>
        <taxon>Eutetramitia</taxon>
        <taxon>Vahlkampfiidae</taxon>
        <taxon>Naegleria</taxon>
    </lineage>
</organism>
<dbReference type="Gene3D" id="3.40.50.1820">
    <property type="entry name" value="alpha/beta hydrolase"/>
    <property type="match status" value="1"/>
</dbReference>
<dbReference type="PRINTS" id="PR00862">
    <property type="entry name" value="PROLIGOPTASE"/>
</dbReference>
<dbReference type="EC" id="3.4.21.-" evidence="6"/>
<dbReference type="GO" id="GO:0006508">
    <property type="term" value="P:proteolysis"/>
    <property type="evidence" value="ECO:0007669"/>
    <property type="project" value="UniProtKB-KW"/>
</dbReference>
<keyword evidence="3 6" id="KW-0645">Protease</keyword>
<dbReference type="PANTHER" id="PTHR42881:SF2">
    <property type="entry name" value="PROLYL ENDOPEPTIDASE"/>
    <property type="match status" value="1"/>
</dbReference>
<dbReference type="OrthoDB" id="248387at2759"/>
<evidence type="ECO:0000256" key="3">
    <source>
        <dbReference type="ARBA" id="ARBA00022670"/>
    </source>
</evidence>
<gene>
    <name evidence="9" type="ORF">NAEGRDRAFT_78248</name>
</gene>
<dbReference type="EMBL" id="GG738849">
    <property type="protein sequence ID" value="EFC48850.1"/>
    <property type="molecule type" value="Genomic_DNA"/>
</dbReference>
<protein>
    <recommendedName>
        <fullName evidence="6">Prolyl endopeptidase</fullName>
        <ecNumber evidence="6">3.4.21.-</ecNumber>
    </recommendedName>
</protein>
<keyword evidence="5 6" id="KW-0720">Serine protease</keyword>
<dbReference type="RefSeq" id="XP_002681594.1">
    <property type="nucleotide sequence ID" value="XM_002681548.1"/>
</dbReference>
<proteinExistence type="inferred from homology"/>
<dbReference type="InterPro" id="IPR051167">
    <property type="entry name" value="Prolyl_oligopep/macrocyclase"/>
</dbReference>
<dbReference type="OMA" id="DGCKNAN"/>
<dbReference type="PANTHER" id="PTHR42881">
    <property type="entry name" value="PROLYL ENDOPEPTIDASE"/>
    <property type="match status" value="1"/>
</dbReference>
<evidence type="ECO:0000313" key="9">
    <source>
        <dbReference type="EMBL" id="EFC48850.1"/>
    </source>
</evidence>
<feature type="domain" description="Peptidase S9A N-terminal" evidence="8">
    <location>
        <begin position="7"/>
        <end position="451"/>
    </location>
</feature>
<dbReference type="Proteomes" id="UP000006671">
    <property type="component" value="Unassembled WGS sequence"/>
</dbReference>
<evidence type="ECO:0000313" key="10">
    <source>
        <dbReference type="Proteomes" id="UP000006671"/>
    </source>
</evidence>
<dbReference type="Pfam" id="PF02897">
    <property type="entry name" value="Peptidase_S9_N"/>
    <property type="match status" value="1"/>
</dbReference>
<dbReference type="PROSITE" id="PS00708">
    <property type="entry name" value="PRO_ENDOPEP_SER"/>
    <property type="match status" value="1"/>
</dbReference>
<name>D2V264_NAEGR</name>
<dbReference type="VEuPathDB" id="AmoebaDB:NAEGRDRAFT_78248"/>
<dbReference type="FunFam" id="2.130.10.120:FF:000001">
    <property type="entry name" value="Prolyl endopeptidase"/>
    <property type="match status" value="1"/>
</dbReference>
<evidence type="ECO:0000256" key="1">
    <source>
        <dbReference type="ARBA" id="ARBA00001070"/>
    </source>
</evidence>
<feature type="domain" description="Peptidase S9 prolyl oligopeptidase catalytic" evidence="7">
    <location>
        <begin position="515"/>
        <end position="731"/>
    </location>
</feature>
<dbReference type="KEGG" id="ngr:NAEGRDRAFT_78248"/>
<dbReference type="InterPro" id="IPR029058">
    <property type="entry name" value="AB_hydrolase_fold"/>
</dbReference>
<comment type="catalytic activity">
    <reaction evidence="1">
        <text>Hydrolysis of Pro-|-Xaa &gt;&gt; Ala-|-Xaa in oligopeptides.</text>
        <dbReference type="EC" id="3.4.21.26"/>
    </reaction>
</comment>
<evidence type="ECO:0000259" key="8">
    <source>
        <dbReference type="Pfam" id="PF02897"/>
    </source>
</evidence>
<dbReference type="SUPFAM" id="SSF50993">
    <property type="entry name" value="Peptidase/esterase 'gauge' domain"/>
    <property type="match status" value="1"/>
</dbReference>
<dbReference type="InParanoid" id="D2V264"/>
<dbReference type="InterPro" id="IPR001375">
    <property type="entry name" value="Peptidase_S9_cat"/>
</dbReference>
<evidence type="ECO:0000256" key="6">
    <source>
        <dbReference type="RuleBase" id="RU368024"/>
    </source>
</evidence>
<sequence length="737" mass="83429">MPSWNYPQAFRDESAIDTYQSETRGEVKVADPYRWLEEPYSEKTKEWVSQQVDLFSKYMMEEGIEEKVGATREELVDQLTKMVNFEKVGCPFKRGKGDLTGYYYFKNDGLQNQDVMWVRRSLESDEAEVFVDPNTFSADGTSSIRSSAFTKNGDYYAYGLSEKGSDWQTIKVMDVKTKEHLPDSIKFCKFTSISWTHDSKGFFYTRYPEPKSSVESLGSEVDPNENSKLYYHKLGTSQLEDILIYGDRSQPKWMFGGFVSDDGLYLIITVSESTAPVNRLFFTKVYKNDEIGGELAFEKVDPNDSESPIKVVKYIDNFDAEYDYITNEGTMFYFKTNLNAPNSKVIYVDVNKPYTEMKELIPETEDPMSIASIGNNDCIIANYVHNVQDVLKFYNLSTGEYINDIQLPAVGSVASISAKKEDSILFYKFVSFNHPGTVYKYDFNTKETSVFYQTKTSDLVPSPDSIEVKQEWYTSKDGTQVPMFIVHQKEGFEKNGNNPTWLYGYGGFSISLQPSFSVMRLFWIKYFGGIVAIPNLRGGNEIGGEKWHEQGILDRKQNVFDDMIAAAEYLIKEGYTSPARIALNGGSNGGLLVSAVVNQRPDLIRVGVPMVGVLDMLKFHTWTIGHAWCSDYGCSSDPKGFDYLSAYSPLHNIKPQKYPAVLVTTANHDDRVVPHHSFKYTAQLQHVAGPVNESPLLCRIEVNAGHGAGKSLAMSIREMVDVYMFAAANMGVKYTKK</sequence>
<dbReference type="SUPFAM" id="SSF53474">
    <property type="entry name" value="alpha/beta-Hydrolases"/>
    <property type="match status" value="1"/>
</dbReference>
<evidence type="ECO:0000256" key="4">
    <source>
        <dbReference type="ARBA" id="ARBA00022801"/>
    </source>
</evidence>
<dbReference type="FunFam" id="3.40.50.1820:FF:000005">
    <property type="entry name" value="Prolyl endopeptidase"/>
    <property type="match status" value="1"/>
</dbReference>
<dbReference type="InterPro" id="IPR023302">
    <property type="entry name" value="Pept_S9A_N"/>
</dbReference>
<keyword evidence="4 6" id="KW-0378">Hydrolase</keyword>
<dbReference type="GO" id="GO:0070012">
    <property type="term" value="F:oligopeptidase activity"/>
    <property type="evidence" value="ECO:0007669"/>
    <property type="project" value="TreeGrafter"/>
</dbReference>
<accession>D2V264</accession>
<dbReference type="InterPro" id="IPR002471">
    <property type="entry name" value="Pept_S9_AS"/>
</dbReference>
<dbReference type="eggNOG" id="KOG2237">
    <property type="taxonomic scope" value="Eukaryota"/>
</dbReference>
<dbReference type="InterPro" id="IPR002470">
    <property type="entry name" value="Peptidase_S9A"/>
</dbReference>
<evidence type="ECO:0000259" key="7">
    <source>
        <dbReference type="Pfam" id="PF00326"/>
    </source>
</evidence>
<dbReference type="GO" id="GO:0004252">
    <property type="term" value="F:serine-type endopeptidase activity"/>
    <property type="evidence" value="ECO:0007669"/>
    <property type="project" value="UniProtKB-UniRule"/>
</dbReference>
<dbReference type="AlphaFoldDB" id="D2V264"/>
<evidence type="ECO:0000256" key="5">
    <source>
        <dbReference type="ARBA" id="ARBA00022825"/>
    </source>
</evidence>
<evidence type="ECO:0000256" key="2">
    <source>
        <dbReference type="ARBA" id="ARBA00005228"/>
    </source>
</evidence>
<dbReference type="Gene3D" id="2.130.10.120">
    <property type="entry name" value="Prolyl oligopeptidase, N-terminal domain"/>
    <property type="match status" value="1"/>
</dbReference>
<dbReference type="Pfam" id="PF00326">
    <property type="entry name" value="Peptidase_S9"/>
    <property type="match status" value="1"/>
</dbReference>
<reference evidence="9 10" key="1">
    <citation type="journal article" date="2010" name="Cell">
        <title>The genome of Naegleria gruberi illuminates early eukaryotic versatility.</title>
        <authorList>
            <person name="Fritz-Laylin L.K."/>
            <person name="Prochnik S.E."/>
            <person name="Ginger M.L."/>
            <person name="Dacks J.B."/>
            <person name="Carpenter M.L."/>
            <person name="Field M.C."/>
            <person name="Kuo A."/>
            <person name="Paredez A."/>
            <person name="Chapman J."/>
            <person name="Pham J."/>
            <person name="Shu S."/>
            <person name="Neupane R."/>
            <person name="Cipriano M."/>
            <person name="Mancuso J."/>
            <person name="Tu H."/>
            <person name="Salamov A."/>
            <person name="Lindquist E."/>
            <person name="Shapiro H."/>
            <person name="Lucas S."/>
            <person name="Grigoriev I.V."/>
            <person name="Cande W.Z."/>
            <person name="Fulton C."/>
            <person name="Rokhsar D.S."/>
            <person name="Dawson S.C."/>
        </authorList>
    </citation>
    <scope>NUCLEOTIDE SEQUENCE [LARGE SCALE GENOMIC DNA]</scope>
    <source>
        <strain evidence="9 10">NEG-M</strain>
    </source>
</reference>
<keyword evidence="10" id="KW-1185">Reference proteome</keyword>